<sequence length="231" mass="25401">MAKKARSGSRRKRQGRRSSDINQCLIRLKRMVPTARGHTKINKLELLQHVIDYIQDLEITLEEDHLRLSSISGSPHSAQLPISLCSFRVASRHVYVASSCRSTEEVEIGGLILLARLAPTGRIDRSLQVQLTQGAENHSELRHLSDCLAKDLRWPWAQPQLPLERNLLQLGKRLMGSCLYDESLGGISLTQVRNTVQSIGGGHLEPATPVCRCDHECGRPPAPAGGGVGVG</sequence>
<keyword evidence="2" id="KW-0678">Repressor</keyword>
<keyword evidence="3" id="KW-0805">Transcription regulation</keyword>
<dbReference type="AlphaFoldDB" id="A0A0R3U2Y5"/>
<dbReference type="STRING" id="53468.A0A0R3U2Y5"/>
<keyword evidence="8" id="KW-1185">Reference proteome</keyword>
<dbReference type="SMART" id="SM00353">
    <property type="entry name" value="HLH"/>
    <property type="match status" value="1"/>
</dbReference>
<proteinExistence type="predicted"/>
<evidence type="ECO:0000256" key="1">
    <source>
        <dbReference type="ARBA" id="ARBA00004123"/>
    </source>
</evidence>
<dbReference type="InterPro" id="IPR026052">
    <property type="entry name" value="DNA-bd_prot-inh"/>
</dbReference>
<evidence type="ECO:0000259" key="6">
    <source>
        <dbReference type="PROSITE" id="PS50888"/>
    </source>
</evidence>
<dbReference type="OrthoDB" id="10047910at2759"/>
<keyword evidence="4" id="KW-0804">Transcription</keyword>
<evidence type="ECO:0000256" key="4">
    <source>
        <dbReference type="ARBA" id="ARBA00023163"/>
    </source>
</evidence>
<dbReference type="GO" id="GO:0032922">
    <property type="term" value="P:circadian regulation of gene expression"/>
    <property type="evidence" value="ECO:0007669"/>
    <property type="project" value="TreeGrafter"/>
</dbReference>
<dbReference type="Proteomes" id="UP000267029">
    <property type="component" value="Unassembled WGS sequence"/>
</dbReference>
<dbReference type="PANTHER" id="PTHR11723:SF17">
    <property type="entry name" value="PROTEIN EXTRA-MACROCHAETAE"/>
    <property type="match status" value="1"/>
</dbReference>
<protein>
    <recommendedName>
        <fullName evidence="6">BHLH domain-containing protein</fullName>
    </recommendedName>
</protein>
<feature type="domain" description="BHLH" evidence="6">
    <location>
        <begin position="5"/>
        <end position="57"/>
    </location>
</feature>
<dbReference type="InterPro" id="IPR036638">
    <property type="entry name" value="HLH_DNA-bd_sf"/>
</dbReference>
<dbReference type="InterPro" id="IPR011598">
    <property type="entry name" value="bHLH_dom"/>
</dbReference>
<comment type="subcellular location">
    <subcellularLocation>
        <location evidence="1">Nucleus</location>
    </subcellularLocation>
</comment>
<evidence type="ECO:0000313" key="7">
    <source>
        <dbReference type="EMBL" id="VDD74875.1"/>
    </source>
</evidence>
<dbReference type="GO" id="GO:0005634">
    <property type="term" value="C:nucleus"/>
    <property type="evidence" value="ECO:0007669"/>
    <property type="project" value="UniProtKB-SubCell"/>
</dbReference>
<dbReference type="SUPFAM" id="SSF47459">
    <property type="entry name" value="HLH, helix-loop-helix DNA-binding domain"/>
    <property type="match status" value="1"/>
</dbReference>
<organism evidence="7 8">
    <name type="scientific">Mesocestoides corti</name>
    <name type="common">Flatworm</name>
    <dbReference type="NCBI Taxonomy" id="53468"/>
    <lineage>
        <taxon>Eukaryota</taxon>
        <taxon>Metazoa</taxon>
        <taxon>Spiralia</taxon>
        <taxon>Lophotrochozoa</taxon>
        <taxon>Platyhelminthes</taxon>
        <taxon>Cestoda</taxon>
        <taxon>Eucestoda</taxon>
        <taxon>Cyclophyllidea</taxon>
        <taxon>Mesocestoididae</taxon>
        <taxon>Mesocestoides</taxon>
    </lineage>
</organism>
<dbReference type="EMBL" id="UXSR01000090">
    <property type="protein sequence ID" value="VDD74875.1"/>
    <property type="molecule type" value="Genomic_DNA"/>
</dbReference>
<dbReference type="PANTHER" id="PTHR11723">
    <property type="entry name" value="DNA-BINDING PROTEIN INHIBITOR"/>
    <property type="match status" value="1"/>
</dbReference>
<evidence type="ECO:0000313" key="8">
    <source>
        <dbReference type="Proteomes" id="UP000267029"/>
    </source>
</evidence>
<evidence type="ECO:0000256" key="5">
    <source>
        <dbReference type="ARBA" id="ARBA00023242"/>
    </source>
</evidence>
<dbReference type="GO" id="GO:0005737">
    <property type="term" value="C:cytoplasm"/>
    <property type="evidence" value="ECO:0007669"/>
    <property type="project" value="InterPro"/>
</dbReference>
<keyword evidence="5" id="KW-0539">Nucleus</keyword>
<accession>A0A0R3U2Y5</accession>
<evidence type="ECO:0000256" key="3">
    <source>
        <dbReference type="ARBA" id="ARBA00023015"/>
    </source>
</evidence>
<dbReference type="Gene3D" id="4.10.280.10">
    <property type="entry name" value="Helix-loop-helix DNA-binding domain"/>
    <property type="match status" value="1"/>
</dbReference>
<gene>
    <name evidence="7" type="ORF">MCOS_LOCUS878</name>
</gene>
<dbReference type="GO" id="GO:0030154">
    <property type="term" value="P:cell differentiation"/>
    <property type="evidence" value="ECO:0007669"/>
    <property type="project" value="TreeGrafter"/>
</dbReference>
<name>A0A0R3U2Y5_MESCO</name>
<evidence type="ECO:0000256" key="2">
    <source>
        <dbReference type="ARBA" id="ARBA00022491"/>
    </source>
</evidence>
<dbReference type="GO" id="GO:0000122">
    <property type="term" value="P:negative regulation of transcription by RNA polymerase II"/>
    <property type="evidence" value="ECO:0007669"/>
    <property type="project" value="InterPro"/>
</dbReference>
<dbReference type="GO" id="GO:0046983">
    <property type="term" value="F:protein dimerization activity"/>
    <property type="evidence" value="ECO:0007669"/>
    <property type="project" value="InterPro"/>
</dbReference>
<reference evidence="7 8" key="1">
    <citation type="submission" date="2018-10" db="EMBL/GenBank/DDBJ databases">
        <authorList>
            <consortium name="Pathogen Informatics"/>
        </authorList>
    </citation>
    <scope>NUCLEOTIDE SEQUENCE [LARGE SCALE GENOMIC DNA]</scope>
</reference>
<dbReference type="Pfam" id="PF00010">
    <property type="entry name" value="HLH"/>
    <property type="match status" value="1"/>
</dbReference>
<dbReference type="PROSITE" id="PS50888">
    <property type="entry name" value="BHLH"/>
    <property type="match status" value="1"/>
</dbReference>